<dbReference type="EMBL" id="BK014748">
    <property type="protein sequence ID" value="DAD73906.1"/>
    <property type="molecule type" value="Genomic_DNA"/>
</dbReference>
<accession>A0A8S5LVI2</accession>
<organism evidence="1">
    <name type="scientific">Siphoviridae sp. ctFn287</name>
    <dbReference type="NCBI Taxonomy" id="2826215"/>
    <lineage>
        <taxon>Viruses</taxon>
        <taxon>Duplodnaviria</taxon>
        <taxon>Heunggongvirae</taxon>
        <taxon>Uroviricota</taxon>
        <taxon>Caudoviricetes</taxon>
    </lineage>
</organism>
<protein>
    <submittedName>
        <fullName evidence="1">Uncharacterized protein</fullName>
    </submittedName>
</protein>
<evidence type="ECO:0000313" key="1">
    <source>
        <dbReference type="EMBL" id="DAD73906.1"/>
    </source>
</evidence>
<proteinExistence type="predicted"/>
<name>A0A8S5LVI2_9CAUD</name>
<reference evidence="1" key="1">
    <citation type="journal article" date="2021" name="Proc. Natl. Acad. Sci. U.S.A.">
        <title>A Catalog of Tens of Thousands of Viruses from Human Metagenomes Reveals Hidden Associations with Chronic Diseases.</title>
        <authorList>
            <person name="Tisza M.J."/>
            <person name="Buck C.B."/>
        </authorList>
    </citation>
    <scope>NUCLEOTIDE SEQUENCE</scope>
    <source>
        <strain evidence="1">CtFn287</strain>
    </source>
</reference>
<sequence length="125" mass="14292">MVRKARRGGFNWRVLVPRITKGLEFKMPASAKSNKGTFVLSIQADCFHRCEPTLTLTNYGKYESFDVSLLRNGNLWGLKALLGEDDELTKEFEKYAVKDATSYGFVPGDLVERLYQRFKEDCGEI</sequence>